<evidence type="ECO:0000256" key="7">
    <source>
        <dbReference type="ARBA" id="ARBA00022840"/>
    </source>
</evidence>
<feature type="domain" description="7,8-dihydro-6-hydroxymethylpterin-pyrophosphokinase" evidence="9">
    <location>
        <begin position="89"/>
        <end position="100"/>
    </location>
</feature>
<dbReference type="CDD" id="cd00483">
    <property type="entry name" value="HPPK"/>
    <property type="match status" value="1"/>
</dbReference>
<proteinExistence type="predicted"/>
<evidence type="ECO:0000313" key="12">
    <source>
        <dbReference type="Proteomes" id="UP000233534"/>
    </source>
</evidence>
<dbReference type="OrthoDB" id="9808041at2"/>
<keyword evidence="12" id="KW-1185">Reference proteome</keyword>
<dbReference type="GO" id="GO:0046656">
    <property type="term" value="P:folic acid biosynthetic process"/>
    <property type="evidence" value="ECO:0007669"/>
    <property type="project" value="UniProtKB-KW"/>
</dbReference>
<comment type="catalytic activity">
    <reaction evidence="1">
        <text>6-hydroxymethyl-7,8-dihydropterin + ATP = (7,8-dihydropterin-6-yl)methyl diphosphate + AMP + H(+)</text>
        <dbReference type="Rhea" id="RHEA:11412"/>
        <dbReference type="ChEBI" id="CHEBI:15378"/>
        <dbReference type="ChEBI" id="CHEBI:30616"/>
        <dbReference type="ChEBI" id="CHEBI:44841"/>
        <dbReference type="ChEBI" id="CHEBI:72950"/>
        <dbReference type="ChEBI" id="CHEBI:456215"/>
        <dbReference type="EC" id="2.7.6.3"/>
    </reaction>
</comment>
<dbReference type="EMBL" id="CP025197">
    <property type="protein sequence ID" value="AUG58836.1"/>
    <property type="molecule type" value="Genomic_DNA"/>
</dbReference>
<dbReference type="Gene3D" id="3.30.70.560">
    <property type="entry name" value="7,8-Dihydro-6-hydroxymethylpterin-pyrophosphokinase HPPK"/>
    <property type="match status" value="1"/>
</dbReference>
<gene>
    <name evidence="10" type="primary">sulD</name>
    <name evidence="11" type="ORF">B9R14_04325</name>
    <name evidence="10" type="ORF">HVS_14925</name>
</gene>
<evidence type="ECO:0000256" key="5">
    <source>
        <dbReference type="ARBA" id="ARBA00022741"/>
    </source>
</evidence>
<keyword evidence="4" id="KW-0808">Transferase</keyword>
<name>A0A2K9EAR6_9FIRM</name>
<dbReference type="NCBIfam" id="TIGR01498">
    <property type="entry name" value="folK"/>
    <property type="match status" value="1"/>
</dbReference>
<evidence type="ECO:0000256" key="4">
    <source>
        <dbReference type="ARBA" id="ARBA00022679"/>
    </source>
</evidence>
<evidence type="ECO:0000313" key="10">
    <source>
        <dbReference type="EMBL" id="AUG58836.1"/>
    </source>
</evidence>
<dbReference type="AlphaFoldDB" id="A0A2K9EAR6"/>
<dbReference type="GO" id="GO:0003848">
    <property type="term" value="F:2-amino-4-hydroxy-6-hydroxymethyldihydropteridine diphosphokinase activity"/>
    <property type="evidence" value="ECO:0007669"/>
    <property type="project" value="UniProtKB-EC"/>
</dbReference>
<evidence type="ECO:0000313" key="11">
    <source>
        <dbReference type="EMBL" id="PQQ66067.1"/>
    </source>
</evidence>
<evidence type="ECO:0000256" key="2">
    <source>
        <dbReference type="ARBA" id="ARBA00005051"/>
    </source>
</evidence>
<dbReference type="GO" id="GO:0016301">
    <property type="term" value="F:kinase activity"/>
    <property type="evidence" value="ECO:0007669"/>
    <property type="project" value="UniProtKB-KW"/>
</dbReference>
<dbReference type="Proteomes" id="UP000233534">
    <property type="component" value="Chromosome"/>
</dbReference>
<evidence type="ECO:0000313" key="13">
    <source>
        <dbReference type="Proteomes" id="UP000239720"/>
    </source>
</evidence>
<organism evidence="10 12">
    <name type="scientific">Acetivibrio saccincola</name>
    <dbReference type="NCBI Taxonomy" id="1677857"/>
    <lineage>
        <taxon>Bacteria</taxon>
        <taxon>Bacillati</taxon>
        <taxon>Bacillota</taxon>
        <taxon>Clostridia</taxon>
        <taxon>Eubacteriales</taxon>
        <taxon>Oscillospiraceae</taxon>
        <taxon>Acetivibrio</taxon>
    </lineage>
</organism>
<dbReference type="UniPathway" id="UPA00077">
    <property type="reaction ID" value="UER00155"/>
</dbReference>
<dbReference type="PROSITE" id="PS00794">
    <property type="entry name" value="HPPK"/>
    <property type="match status" value="1"/>
</dbReference>
<dbReference type="EC" id="2.7.6.3" evidence="3"/>
<reference evidence="11 13" key="2">
    <citation type="journal article" date="2018" name="Syst. Appl. Microbiol.">
        <title>Characterization and high-quality draft genome sequence of Herbivorax saccincola A7, an anaerobic, alkaliphilic, thermophilic, cellulolytic, and xylanolytic bacterium.</title>
        <authorList>
            <person name="Aikawa S."/>
            <person name="Baramee S."/>
            <person name="Sermsathanaswadi J."/>
            <person name="Thianheng P."/>
            <person name="Tachaapaikoon C."/>
            <person name="Shikata A."/>
            <person name="Waeonukul R."/>
            <person name="Pason P."/>
            <person name="Ratanakhanokchai K."/>
            <person name="Kosugi A."/>
        </authorList>
    </citation>
    <scope>NUCLEOTIDE SEQUENCE [LARGE SCALE GENOMIC DNA]</scope>
    <source>
        <strain evidence="11 13">A7</strain>
    </source>
</reference>
<evidence type="ECO:0000259" key="9">
    <source>
        <dbReference type="PROSITE" id="PS00794"/>
    </source>
</evidence>
<evidence type="ECO:0000256" key="1">
    <source>
        <dbReference type="ARBA" id="ARBA00000198"/>
    </source>
</evidence>
<dbReference type="EMBL" id="NEMB01000003">
    <property type="protein sequence ID" value="PQQ66067.1"/>
    <property type="molecule type" value="Genomic_DNA"/>
</dbReference>
<sequence length="166" mass="19682">MKHNVFLSLGSNVGDREEYLKMAVKEISSLENVELHKISDIYETEPWGYSKQQDFLNMAVSIYTKLDAEVLLKELQNIEKFLNRKSTIKWGPRTIDIDILLFDFLKLNLEHLKIPHPLMFERAFVLVPLKEIYEGDEIFGVNIDEMINKYREKQGVRHYKEFEFLP</sequence>
<dbReference type="InterPro" id="IPR000550">
    <property type="entry name" value="Hppk"/>
</dbReference>
<dbReference type="Proteomes" id="UP000239720">
    <property type="component" value="Unassembled WGS sequence"/>
</dbReference>
<reference evidence="10 12" key="1">
    <citation type="submission" date="2017-12" db="EMBL/GenBank/DDBJ databases">
        <title>Complete genome sequence of Herbivorax saccincola GGR1, a novel Cellulosome-producing hydrolytic bacterium in a thermophilic biogas plant, established by Illumina and Nanopore MinION sequencing.</title>
        <authorList>
            <person name="Pechtl A."/>
            <person name="Ruckert C."/>
            <person name="Koeck D.E."/>
            <person name="Maus I."/>
            <person name="Winkler A."/>
            <person name="Kalinowski J."/>
            <person name="Puhler A."/>
            <person name="Schwarz W.W."/>
            <person name="Zverlov V.V."/>
            <person name="Schluter A."/>
            <person name="Liebl W."/>
        </authorList>
    </citation>
    <scope>NUCLEOTIDE SEQUENCE [LARGE SCALE GENOMIC DNA]</scope>
    <source>
        <strain evidence="10">GGR1</strain>
        <strain evidence="12">SR1</strain>
    </source>
</reference>
<dbReference type="SUPFAM" id="SSF55083">
    <property type="entry name" value="6-hydroxymethyl-7,8-dihydropterin pyrophosphokinase, HPPK"/>
    <property type="match status" value="1"/>
</dbReference>
<dbReference type="PANTHER" id="PTHR43071:SF1">
    <property type="entry name" value="2-AMINO-4-HYDROXY-6-HYDROXYMETHYLDIHYDROPTERIDINE PYROPHOSPHOKINASE"/>
    <property type="match status" value="1"/>
</dbReference>
<evidence type="ECO:0000256" key="8">
    <source>
        <dbReference type="ARBA" id="ARBA00022909"/>
    </source>
</evidence>
<dbReference type="KEGG" id="hsc:HVS_14925"/>
<dbReference type="InterPro" id="IPR035907">
    <property type="entry name" value="Hppk_sf"/>
</dbReference>
<protein>
    <recommendedName>
        <fullName evidence="3">2-amino-4-hydroxy-6-hydroxymethyldihydropteridine diphosphokinase</fullName>
        <ecNumber evidence="3">2.7.6.3</ecNumber>
    </recommendedName>
</protein>
<comment type="pathway">
    <text evidence="2">Cofactor biosynthesis; tetrahydrofolate biosynthesis; 2-amino-4-hydroxy-6-hydroxymethyl-7,8-dihydropteridine diphosphate from 7,8-dihydroneopterin triphosphate: step 4/4.</text>
</comment>
<evidence type="ECO:0000256" key="6">
    <source>
        <dbReference type="ARBA" id="ARBA00022777"/>
    </source>
</evidence>
<keyword evidence="5" id="KW-0547">Nucleotide-binding</keyword>
<dbReference type="Pfam" id="PF01288">
    <property type="entry name" value="HPPK"/>
    <property type="match status" value="1"/>
</dbReference>
<dbReference type="PANTHER" id="PTHR43071">
    <property type="entry name" value="2-AMINO-4-HYDROXY-6-HYDROXYMETHYLDIHYDROPTERIDINE PYROPHOSPHOKINASE"/>
    <property type="match status" value="1"/>
</dbReference>
<keyword evidence="6 11" id="KW-0418">Kinase</keyword>
<accession>A0A2K9EAR6</accession>
<dbReference type="GO" id="GO:0005524">
    <property type="term" value="F:ATP binding"/>
    <property type="evidence" value="ECO:0007669"/>
    <property type="project" value="UniProtKB-KW"/>
</dbReference>
<dbReference type="RefSeq" id="WP_101303537.1">
    <property type="nucleotide sequence ID" value="NZ_CP025197.1"/>
</dbReference>
<evidence type="ECO:0000256" key="3">
    <source>
        <dbReference type="ARBA" id="ARBA00013253"/>
    </source>
</evidence>
<keyword evidence="8" id="KW-0289">Folate biosynthesis</keyword>
<dbReference type="GO" id="GO:0046654">
    <property type="term" value="P:tetrahydrofolate biosynthetic process"/>
    <property type="evidence" value="ECO:0007669"/>
    <property type="project" value="UniProtKB-UniPathway"/>
</dbReference>
<keyword evidence="7" id="KW-0067">ATP-binding</keyword>